<dbReference type="EMBL" id="NJHN03000063">
    <property type="protein sequence ID" value="KAH9418475.1"/>
    <property type="molecule type" value="Genomic_DNA"/>
</dbReference>
<name>A0ABQ8J7F3_DERPT</name>
<proteinExistence type="predicted"/>
<sequence>MDIKQTHDGITLNCKMFIVHYNQRLVYKNWAWNECEMDTNSKPSDLERERKIPEAKEKTVTTPN</sequence>
<keyword evidence="3" id="KW-1185">Reference proteome</keyword>
<reference evidence="2 3" key="1">
    <citation type="journal article" date="2018" name="J. Allergy Clin. Immunol.">
        <title>High-quality assembly of Dermatophagoides pteronyssinus genome and transcriptome reveals a wide range of novel allergens.</title>
        <authorList>
            <person name="Liu X.Y."/>
            <person name="Yang K.Y."/>
            <person name="Wang M.Q."/>
            <person name="Kwok J.S."/>
            <person name="Zeng X."/>
            <person name="Yang Z."/>
            <person name="Xiao X.J."/>
            <person name="Lau C.P."/>
            <person name="Li Y."/>
            <person name="Huang Z.M."/>
            <person name="Ba J.G."/>
            <person name="Yim A.K."/>
            <person name="Ouyang C.Y."/>
            <person name="Ngai S.M."/>
            <person name="Chan T.F."/>
            <person name="Leung E.L."/>
            <person name="Liu L."/>
            <person name="Liu Z.G."/>
            <person name="Tsui S.K."/>
        </authorList>
    </citation>
    <scope>NUCLEOTIDE SEQUENCE [LARGE SCALE GENOMIC DNA]</scope>
    <source>
        <strain evidence="2">Derp</strain>
    </source>
</reference>
<evidence type="ECO:0000256" key="1">
    <source>
        <dbReference type="SAM" id="MobiDB-lite"/>
    </source>
</evidence>
<feature type="region of interest" description="Disordered" evidence="1">
    <location>
        <begin position="38"/>
        <end position="64"/>
    </location>
</feature>
<comment type="caution">
    <text evidence="2">The sequence shown here is derived from an EMBL/GenBank/DDBJ whole genome shotgun (WGS) entry which is preliminary data.</text>
</comment>
<dbReference type="Proteomes" id="UP000887458">
    <property type="component" value="Unassembled WGS sequence"/>
</dbReference>
<evidence type="ECO:0000313" key="2">
    <source>
        <dbReference type="EMBL" id="KAH9418475.1"/>
    </source>
</evidence>
<organism evidence="2 3">
    <name type="scientific">Dermatophagoides pteronyssinus</name>
    <name type="common">European house dust mite</name>
    <dbReference type="NCBI Taxonomy" id="6956"/>
    <lineage>
        <taxon>Eukaryota</taxon>
        <taxon>Metazoa</taxon>
        <taxon>Ecdysozoa</taxon>
        <taxon>Arthropoda</taxon>
        <taxon>Chelicerata</taxon>
        <taxon>Arachnida</taxon>
        <taxon>Acari</taxon>
        <taxon>Acariformes</taxon>
        <taxon>Sarcoptiformes</taxon>
        <taxon>Astigmata</taxon>
        <taxon>Psoroptidia</taxon>
        <taxon>Analgoidea</taxon>
        <taxon>Pyroglyphidae</taxon>
        <taxon>Dermatophagoidinae</taxon>
        <taxon>Dermatophagoides</taxon>
    </lineage>
</organism>
<evidence type="ECO:0000313" key="3">
    <source>
        <dbReference type="Proteomes" id="UP000887458"/>
    </source>
</evidence>
<reference evidence="2 3" key="2">
    <citation type="journal article" date="2022" name="Mol. Biol. Evol.">
        <title>Comparative Genomics Reveals Insights into the Divergent Evolution of Astigmatic Mites and Household Pest Adaptations.</title>
        <authorList>
            <person name="Xiong Q."/>
            <person name="Wan A.T."/>
            <person name="Liu X."/>
            <person name="Fung C.S."/>
            <person name="Xiao X."/>
            <person name="Malainual N."/>
            <person name="Hou J."/>
            <person name="Wang L."/>
            <person name="Wang M."/>
            <person name="Yang K.Y."/>
            <person name="Cui Y."/>
            <person name="Leung E.L."/>
            <person name="Nong W."/>
            <person name="Shin S.K."/>
            <person name="Au S.W."/>
            <person name="Jeong K.Y."/>
            <person name="Chew F.T."/>
            <person name="Hui J.H."/>
            <person name="Leung T.F."/>
            <person name="Tungtrongchitr A."/>
            <person name="Zhong N."/>
            <person name="Liu Z."/>
            <person name="Tsui S.K."/>
        </authorList>
    </citation>
    <scope>NUCLEOTIDE SEQUENCE [LARGE SCALE GENOMIC DNA]</scope>
    <source>
        <strain evidence="2">Derp</strain>
    </source>
</reference>
<feature type="compositionally biased region" description="Basic and acidic residues" evidence="1">
    <location>
        <begin position="44"/>
        <end position="64"/>
    </location>
</feature>
<accession>A0ABQ8J7F3</accession>
<gene>
    <name evidence="2" type="ORF">DERP_011337</name>
</gene>
<protein>
    <submittedName>
        <fullName evidence="2">Uncharacterized protein</fullName>
    </submittedName>
</protein>